<gene>
    <name evidence="2" type="ORF">VTK73DRAFT_8033</name>
</gene>
<dbReference type="Proteomes" id="UP001586593">
    <property type="component" value="Unassembled WGS sequence"/>
</dbReference>
<sequence length="144" mass="15339">MSSATHKTLQVGNVSVTGRVSEEGVVASFLGIPFAKIPERWRQATLIDAFEGAERADLDATRYGPIVPQPPNPSLIGRPDLRASELDCLNLNVWAPASAVDTTAELPVIVWVHGGGYMWSHNSATAPTWSDARSSWAGPSSSSP</sequence>
<name>A0ABR3WB34_9PEZI</name>
<comment type="caution">
    <text evidence="2">The sequence shown here is derived from an EMBL/GenBank/DDBJ whole genome shotgun (WGS) entry which is preliminary data.</text>
</comment>
<dbReference type="InterPro" id="IPR050309">
    <property type="entry name" value="Type-B_Carboxylest/Lipase"/>
</dbReference>
<dbReference type="InterPro" id="IPR002018">
    <property type="entry name" value="CarbesteraseB"/>
</dbReference>
<evidence type="ECO:0000259" key="1">
    <source>
        <dbReference type="Pfam" id="PF00135"/>
    </source>
</evidence>
<reference evidence="2 3" key="1">
    <citation type="journal article" date="2024" name="Commun. Biol.">
        <title>Comparative genomic analysis of thermophilic fungi reveals convergent evolutionary adaptations and gene losses.</title>
        <authorList>
            <person name="Steindorff A.S."/>
            <person name="Aguilar-Pontes M.V."/>
            <person name="Robinson A.J."/>
            <person name="Andreopoulos B."/>
            <person name="LaButti K."/>
            <person name="Kuo A."/>
            <person name="Mondo S."/>
            <person name="Riley R."/>
            <person name="Otillar R."/>
            <person name="Haridas S."/>
            <person name="Lipzen A."/>
            <person name="Grimwood J."/>
            <person name="Schmutz J."/>
            <person name="Clum A."/>
            <person name="Reid I.D."/>
            <person name="Moisan M.C."/>
            <person name="Butler G."/>
            <person name="Nguyen T.T.M."/>
            <person name="Dewar K."/>
            <person name="Conant G."/>
            <person name="Drula E."/>
            <person name="Henrissat B."/>
            <person name="Hansel C."/>
            <person name="Singer S."/>
            <person name="Hutchinson M.I."/>
            <person name="de Vries R.P."/>
            <person name="Natvig D.O."/>
            <person name="Powell A.J."/>
            <person name="Tsang A."/>
            <person name="Grigoriev I.V."/>
        </authorList>
    </citation>
    <scope>NUCLEOTIDE SEQUENCE [LARGE SCALE GENOMIC DNA]</scope>
    <source>
        <strain evidence="2 3">ATCC 24622</strain>
    </source>
</reference>
<dbReference type="Pfam" id="PF00135">
    <property type="entry name" value="COesterase"/>
    <property type="match status" value="1"/>
</dbReference>
<feature type="domain" description="Carboxylesterase type B" evidence="1">
    <location>
        <begin position="16"/>
        <end position="124"/>
    </location>
</feature>
<evidence type="ECO:0000313" key="2">
    <source>
        <dbReference type="EMBL" id="KAL1857570.1"/>
    </source>
</evidence>
<dbReference type="SUPFAM" id="SSF53474">
    <property type="entry name" value="alpha/beta-Hydrolases"/>
    <property type="match status" value="1"/>
</dbReference>
<protein>
    <recommendedName>
        <fullName evidence="1">Carboxylesterase type B domain-containing protein</fullName>
    </recommendedName>
</protein>
<dbReference type="EMBL" id="JAZHXJ010000554">
    <property type="protein sequence ID" value="KAL1857570.1"/>
    <property type="molecule type" value="Genomic_DNA"/>
</dbReference>
<accession>A0ABR3WB34</accession>
<dbReference type="Gene3D" id="3.40.50.1820">
    <property type="entry name" value="alpha/beta hydrolase"/>
    <property type="match status" value="1"/>
</dbReference>
<evidence type="ECO:0000313" key="3">
    <source>
        <dbReference type="Proteomes" id="UP001586593"/>
    </source>
</evidence>
<keyword evidence="3" id="KW-1185">Reference proteome</keyword>
<organism evidence="2 3">
    <name type="scientific">Phialemonium thermophilum</name>
    <dbReference type="NCBI Taxonomy" id="223376"/>
    <lineage>
        <taxon>Eukaryota</taxon>
        <taxon>Fungi</taxon>
        <taxon>Dikarya</taxon>
        <taxon>Ascomycota</taxon>
        <taxon>Pezizomycotina</taxon>
        <taxon>Sordariomycetes</taxon>
        <taxon>Sordariomycetidae</taxon>
        <taxon>Cephalothecales</taxon>
        <taxon>Cephalothecaceae</taxon>
        <taxon>Phialemonium</taxon>
    </lineage>
</organism>
<dbReference type="InterPro" id="IPR029058">
    <property type="entry name" value="AB_hydrolase_fold"/>
</dbReference>
<proteinExistence type="predicted"/>
<dbReference type="PANTHER" id="PTHR11559">
    <property type="entry name" value="CARBOXYLESTERASE"/>
    <property type="match status" value="1"/>
</dbReference>